<protein>
    <submittedName>
        <fullName evidence="7">Metalloprotease</fullName>
    </submittedName>
</protein>
<dbReference type="OrthoDB" id="9774900at2"/>
<sequence>MRLDDTPESQNVEDLRDTDATGGGPMGGGFGGGGFGGGGGIPIPLGGGSLGLVIIVVAALFFGIDPMSLLGGGGGGGQYQPAPAPPQMRPVPQGQQQGSRAPAGRDDEMRRFVARVLGSTEEIWDDQLPRQANRQYSKPTLVLFSGAVRSACGMADAAVGPFYCPGDQRLYIDLSFYDQLARRFGAPGDFAQAYVIGHEIGHHIQNLLGILRKVQEAQGRMSKAQANAVQVRVELQADCLAGVWAFHANQRRRILEPGDVEEALTAAAAIGDDRLQRQARGYVQPESFTHGTSAQRQRWFQRGLQSGELRGCDTFNTQEL</sequence>
<accession>A0A5C8PG70</accession>
<dbReference type="GO" id="GO:0016020">
    <property type="term" value="C:membrane"/>
    <property type="evidence" value="ECO:0007669"/>
    <property type="project" value="UniProtKB-SubCell"/>
</dbReference>
<feature type="transmembrane region" description="Helical" evidence="6">
    <location>
        <begin position="41"/>
        <end position="62"/>
    </location>
</feature>
<dbReference type="AlphaFoldDB" id="A0A5C8PG70"/>
<keyword evidence="2 6" id="KW-0812">Transmembrane</keyword>
<reference evidence="7 8" key="1">
    <citation type="submission" date="2019-06" db="EMBL/GenBank/DDBJ databases">
        <title>New taxonomy in bacterial strain CC-CFT640, isolated from vineyard.</title>
        <authorList>
            <person name="Lin S.-Y."/>
            <person name="Tsai C.-F."/>
            <person name="Young C.-C."/>
        </authorList>
    </citation>
    <scope>NUCLEOTIDE SEQUENCE [LARGE SCALE GENOMIC DNA]</scope>
    <source>
        <strain evidence="7 8">CC-CFT640</strain>
    </source>
</reference>
<dbReference type="Proteomes" id="UP000321638">
    <property type="component" value="Unassembled WGS sequence"/>
</dbReference>
<evidence type="ECO:0000313" key="7">
    <source>
        <dbReference type="EMBL" id="TXL72296.1"/>
    </source>
</evidence>
<feature type="region of interest" description="Disordered" evidence="5">
    <location>
        <begin position="74"/>
        <end position="105"/>
    </location>
</feature>
<dbReference type="GO" id="GO:0006508">
    <property type="term" value="P:proteolysis"/>
    <property type="evidence" value="ECO:0007669"/>
    <property type="project" value="UniProtKB-KW"/>
</dbReference>
<organism evidence="7 8">
    <name type="scientific">Vineibacter terrae</name>
    <dbReference type="NCBI Taxonomy" id="2586908"/>
    <lineage>
        <taxon>Bacteria</taxon>
        <taxon>Pseudomonadati</taxon>
        <taxon>Pseudomonadota</taxon>
        <taxon>Alphaproteobacteria</taxon>
        <taxon>Hyphomicrobiales</taxon>
        <taxon>Vineibacter</taxon>
    </lineage>
</organism>
<dbReference type="EMBL" id="VDUZ01000034">
    <property type="protein sequence ID" value="TXL72296.1"/>
    <property type="molecule type" value="Genomic_DNA"/>
</dbReference>
<feature type="compositionally biased region" description="Gly residues" evidence="5">
    <location>
        <begin position="21"/>
        <end position="33"/>
    </location>
</feature>
<evidence type="ECO:0000256" key="4">
    <source>
        <dbReference type="ARBA" id="ARBA00023136"/>
    </source>
</evidence>
<evidence type="ECO:0000256" key="2">
    <source>
        <dbReference type="ARBA" id="ARBA00022692"/>
    </source>
</evidence>
<dbReference type="PANTHER" id="PTHR30168">
    <property type="entry name" value="PUTATIVE MEMBRANE PROTEIN YPFJ"/>
    <property type="match status" value="1"/>
</dbReference>
<dbReference type="RefSeq" id="WP_147849917.1">
    <property type="nucleotide sequence ID" value="NZ_VDUZ01000034.1"/>
</dbReference>
<dbReference type="PANTHER" id="PTHR30168:SF0">
    <property type="entry name" value="INNER MEMBRANE PROTEIN"/>
    <property type="match status" value="1"/>
</dbReference>
<keyword evidence="8" id="KW-1185">Reference proteome</keyword>
<keyword evidence="7" id="KW-0378">Hydrolase</keyword>
<keyword evidence="7" id="KW-0482">Metalloprotease</keyword>
<evidence type="ECO:0000256" key="3">
    <source>
        <dbReference type="ARBA" id="ARBA00022989"/>
    </source>
</evidence>
<keyword evidence="3 6" id="KW-1133">Transmembrane helix</keyword>
<dbReference type="InterPro" id="IPR007343">
    <property type="entry name" value="Uncharacterised_pept_Zn_put"/>
</dbReference>
<gene>
    <name evidence="7" type="ORF">FHP25_26040</name>
</gene>
<evidence type="ECO:0000313" key="8">
    <source>
        <dbReference type="Proteomes" id="UP000321638"/>
    </source>
</evidence>
<name>A0A5C8PG70_9HYPH</name>
<keyword evidence="4 6" id="KW-0472">Membrane</keyword>
<comment type="caution">
    <text evidence="7">The sequence shown here is derived from an EMBL/GenBank/DDBJ whole genome shotgun (WGS) entry which is preliminary data.</text>
</comment>
<evidence type="ECO:0000256" key="5">
    <source>
        <dbReference type="SAM" id="MobiDB-lite"/>
    </source>
</evidence>
<comment type="subcellular location">
    <subcellularLocation>
        <location evidence="1">Membrane</location>
        <topology evidence="1">Single-pass membrane protein</topology>
    </subcellularLocation>
</comment>
<dbReference type="Pfam" id="PF04228">
    <property type="entry name" value="Zn_peptidase"/>
    <property type="match status" value="1"/>
</dbReference>
<evidence type="ECO:0000256" key="6">
    <source>
        <dbReference type="SAM" id="Phobius"/>
    </source>
</evidence>
<feature type="region of interest" description="Disordered" evidence="5">
    <location>
        <begin position="1"/>
        <end position="33"/>
    </location>
</feature>
<proteinExistence type="predicted"/>
<keyword evidence="7" id="KW-0645">Protease</keyword>
<dbReference type="GO" id="GO:0008237">
    <property type="term" value="F:metallopeptidase activity"/>
    <property type="evidence" value="ECO:0007669"/>
    <property type="project" value="UniProtKB-KW"/>
</dbReference>
<evidence type="ECO:0000256" key="1">
    <source>
        <dbReference type="ARBA" id="ARBA00004167"/>
    </source>
</evidence>